<gene>
    <name evidence="1" type="ORF">HDC17435</name>
</gene>
<evidence type="ECO:0000313" key="1">
    <source>
        <dbReference type="EMBL" id="DAA03221.1"/>
    </source>
</evidence>
<protein>
    <submittedName>
        <fullName evidence="1">HDC17435</fullName>
    </submittedName>
</protein>
<name>Q6IIP5_DROME</name>
<dbReference type="EMBL" id="BK003021">
    <property type="protein sequence ID" value="DAA03221.1"/>
    <property type="molecule type" value="Genomic_DNA"/>
</dbReference>
<organism evidence="1">
    <name type="scientific">Drosophila melanogaster</name>
    <name type="common">Fruit fly</name>
    <dbReference type="NCBI Taxonomy" id="7227"/>
    <lineage>
        <taxon>Eukaryota</taxon>
        <taxon>Metazoa</taxon>
        <taxon>Ecdysozoa</taxon>
        <taxon>Arthropoda</taxon>
        <taxon>Hexapoda</taxon>
        <taxon>Insecta</taxon>
        <taxon>Pterygota</taxon>
        <taxon>Neoptera</taxon>
        <taxon>Endopterygota</taxon>
        <taxon>Diptera</taxon>
        <taxon>Brachycera</taxon>
        <taxon>Muscomorpha</taxon>
        <taxon>Ephydroidea</taxon>
        <taxon>Drosophilidae</taxon>
        <taxon>Drosophila</taxon>
        <taxon>Sophophora</taxon>
    </lineage>
</organism>
<dbReference type="AlphaFoldDB" id="Q6IIP5"/>
<sequence>MWVAVCVVVAFEEAEEMVVEEADWVAGGRPILHMLNNLGFWCSCSQRPQEQPQSKFARPPPTHYHKQLHVQVMFNKDGNGVQNVWVERRGARPKLCVVCKTVIIHKSPKNPTQTKPNQTKPKQKLKLKLGLKLKLKPTGMGISEWVEWSSCCLCIITWFNCHGGKQINEFRSQKLCSLCNFWPSIRKYGSTKCSDNPSSTITNTTTITITISIGKSNCLTHSSINRLGGKPCKF</sequence>
<accession>Q6IIP5</accession>
<proteinExistence type="predicted"/>
<reference evidence="1" key="1">
    <citation type="journal article" date="2003" name="Genome Biol.">
        <title>An integrated gene annotation and transcriptional profiling approach towards the full gene content of the Drosophila genome.</title>
        <authorList>
            <person name="Hild M."/>
            <person name="Beckmann B."/>
            <person name="Haas S.A."/>
            <person name="Koch B."/>
            <person name="Solovyev V."/>
            <person name="Busold C."/>
            <person name="Fellenberg K."/>
            <person name="Boutros M."/>
            <person name="Vingron M."/>
            <person name="Sauer F."/>
            <person name="Hoheisel J.D."/>
            <person name="Paro R."/>
        </authorList>
    </citation>
    <scope>NUCLEOTIDE SEQUENCE</scope>
</reference>